<name>A0ACB8EXX4_9SAUR</name>
<gene>
    <name evidence="1" type="ORF">K3G42_002894</name>
</gene>
<accession>A0ACB8EXX4</accession>
<protein>
    <submittedName>
        <fullName evidence="1">Uncharacterized protein</fullName>
    </submittedName>
</protein>
<organism evidence="1 2">
    <name type="scientific">Sphaerodactylus townsendi</name>
    <dbReference type="NCBI Taxonomy" id="933632"/>
    <lineage>
        <taxon>Eukaryota</taxon>
        <taxon>Metazoa</taxon>
        <taxon>Chordata</taxon>
        <taxon>Craniata</taxon>
        <taxon>Vertebrata</taxon>
        <taxon>Euteleostomi</taxon>
        <taxon>Lepidosauria</taxon>
        <taxon>Squamata</taxon>
        <taxon>Bifurcata</taxon>
        <taxon>Gekkota</taxon>
        <taxon>Sphaerodactylidae</taxon>
        <taxon>Sphaerodactylus</taxon>
    </lineage>
</organism>
<dbReference type="EMBL" id="CM037625">
    <property type="protein sequence ID" value="KAH7997583.1"/>
    <property type="molecule type" value="Genomic_DNA"/>
</dbReference>
<keyword evidence="2" id="KW-1185">Reference proteome</keyword>
<dbReference type="Proteomes" id="UP000827872">
    <property type="component" value="Linkage Group LG12"/>
</dbReference>
<evidence type="ECO:0000313" key="1">
    <source>
        <dbReference type="EMBL" id="KAH7997583.1"/>
    </source>
</evidence>
<proteinExistence type="predicted"/>
<evidence type="ECO:0000313" key="2">
    <source>
        <dbReference type="Proteomes" id="UP000827872"/>
    </source>
</evidence>
<sequence>MAAALNKKNNTQRNRKSHLRKAGTNQAKNKKKPQARQGKTTSRQVTRRTTKKPIQKDHTKEKAPRLTKAARDVLSSCVEGLCQTVSFEADRLRKERDEPTISRPVLLSALEQCLAKKEVRSSLTPAARKAAGKKQTSGHSCVSRQNRSKKHKQPATSASKKPFRKRLKKLTSEDILKRHSHCMLIVDMWLYWSLEQRFGPAEDTATDVMEGHLVQKAFA</sequence>
<comment type="caution">
    <text evidence="1">The sequence shown here is derived from an EMBL/GenBank/DDBJ whole genome shotgun (WGS) entry which is preliminary data.</text>
</comment>
<reference evidence="1" key="1">
    <citation type="submission" date="2021-08" db="EMBL/GenBank/DDBJ databases">
        <title>The first chromosome-level gecko genome reveals the dynamic sex chromosomes of Neotropical dwarf geckos (Sphaerodactylidae: Sphaerodactylus).</title>
        <authorList>
            <person name="Pinto B.J."/>
            <person name="Keating S.E."/>
            <person name="Gamble T."/>
        </authorList>
    </citation>
    <scope>NUCLEOTIDE SEQUENCE</scope>
    <source>
        <strain evidence="1">TG3544</strain>
    </source>
</reference>